<proteinExistence type="predicted"/>
<gene>
    <name evidence="2" type="ORF">NZD89_00240</name>
</gene>
<evidence type="ECO:0000256" key="1">
    <source>
        <dbReference type="SAM" id="SignalP"/>
    </source>
</evidence>
<dbReference type="EMBL" id="CP104067">
    <property type="protein sequence ID" value="WAH41994.1"/>
    <property type="molecule type" value="Genomic_DNA"/>
</dbReference>
<dbReference type="Proteomes" id="UP001164761">
    <property type="component" value="Chromosome"/>
</dbReference>
<name>A0ABY6ZGL3_9BACL</name>
<dbReference type="PANTHER" id="PTHR10151">
    <property type="entry name" value="ECTONUCLEOTIDE PYROPHOSPHATASE/PHOSPHODIESTERASE"/>
    <property type="match status" value="1"/>
</dbReference>
<feature type="chain" id="PRO_5046644004" evidence="1">
    <location>
        <begin position="21"/>
        <end position="519"/>
    </location>
</feature>
<reference evidence="2" key="1">
    <citation type="submission" date="2022-08" db="EMBL/GenBank/DDBJ databases">
        <title>Alicyclobacillus fastidiosus DSM 17978, complete genome.</title>
        <authorList>
            <person name="Wang Q."/>
            <person name="Cai R."/>
            <person name="Wang Z."/>
        </authorList>
    </citation>
    <scope>NUCLEOTIDE SEQUENCE</scope>
    <source>
        <strain evidence="2">DSM 17978</strain>
    </source>
</reference>
<evidence type="ECO:0000313" key="2">
    <source>
        <dbReference type="EMBL" id="WAH41994.1"/>
    </source>
</evidence>
<sequence length="519" mass="57856">MRIFFIVVLIMVLVTGCSTGNEPKQSSTVQHVNGHKVVVIVVDSLTNRSINKAMNDKKFVALRYLVRNGHYFPNIVASFPSMSVSDLSTVVTGVSPDEHRIPGLVWFDTKRNTIVNYGNNFWQTMMIGTKTVSQNALYDLNQTHLSKGVQTIFEDLQDAGYSTGAINMLIYRGRKAHQLTLPVYTRPFTQTGTYTVQGPDTLVLGGLTSQWADTSKAGVFNRLGMNDDFATEALLRLIKQGKLPDFTMVYLPSNDTVIHKHGVNSMKGVTDVEKNLQKILASYGTWDKTLHHMTLIVMGDGGVTAVFPTKKQPTIFLKDSLSKYDIYRWGKTLDSSDDVALAVNSRMAYVYLLNDHVRPDEAVNQLRQEKRLDLIAWSDGNKVLVTTPENSGTPLSFYKDGPFTDSYGQAWGIKGNQSILDITVGKHRTITYGKYPDALHQLWSAAHCQTGRYLIVTAKKGYQFGDERAPRHDGGAQQASLLAEDVFAPIIINGTQQVLKEPSRFLDLKKYFVSLVESP</sequence>
<feature type="signal peptide" evidence="1">
    <location>
        <begin position="1"/>
        <end position="20"/>
    </location>
</feature>
<keyword evidence="3" id="KW-1185">Reference proteome</keyword>
<dbReference type="SUPFAM" id="SSF53649">
    <property type="entry name" value="Alkaline phosphatase-like"/>
    <property type="match status" value="1"/>
</dbReference>
<dbReference type="InterPro" id="IPR017850">
    <property type="entry name" value="Alkaline_phosphatase_core_sf"/>
</dbReference>
<evidence type="ECO:0000313" key="3">
    <source>
        <dbReference type="Proteomes" id="UP001164761"/>
    </source>
</evidence>
<accession>A0ABY6ZGL3</accession>
<dbReference type="PROSITE" id="PS51257">
    <property type="entry name" value="PROKAR_LIPOPROTEIN"/>
    <property type="match status" value="1"/>
</dbReference>
<keyword evidence="1" id="KW-0732">Signal</keyword>
<dbReference type="Pfam" id="PF01663">
    <property type="entry name" value="Phosphodiest"/>
    <property type="match status" value="1"/>
</dbReference>
<dbReference type="RefSeq" id="WP_268005893.1">
    <property type="nucleotide sequence ID" value="NZ_CP104067.1"/>
</dbReference>
<dbReference type="PANTHER" id="PTHR10151:SF120">
    <property type="entry name" value="BIS(5'-ADENOSYL)-TRIPHOSPHATASE"/>
    <property type="match status" value="1"/>
</dbReference>
<protein>
    <submittedName>
        <fullName evidence="2">Alkaline phosphatase family protein</fullName>
    </submittedName>
</protein>
<dbReference type="Gene3D" id="3.40.720.10">
    <property type="entry name" value="Alkaline Phosphatase, subunit A"/>
    <property type="match status" value="1"/>
</dbReference>
<organism evidence="2 3">
    <name type="scientific">Alicyclobacillus fastidiosus</name>
    <dbReference type="NCBI Taxonomy" id="392011"/>
    <lineage>
        <taxon>Bacteria</taxon>
        <taxon>Bacillati</taxon>
        <taxon>Bacillota</taxon>
        <taxon>Bacilli</taxon>
        <taxon>Bacillales</taxon>
        <taxon>Alicyclobacillaceae</taxon>
        <taxon>Alicyclobacillus</taxon>
    </lineage>
</organism>
<dbReference type="InterPro" id="IPR002591">
    <property type="entry name" value="Phosphodiest/P_Trfase"/>
</dbReference>